<keyword evidence="1" id="KW-0596">Phosphopantetheine</keyword>
<evidence type="ECO:0000313" key="6">
    <source>
        <dbReference type="Proteomes" id="UP001219525"/>
    </source>
</evidence>
<evidence type="ECO:0008006" key="7">
    <source>
        <dbReference type="Google" id="ProtNLM"/>
    </source>
</evidence>
<accession>A0AAD6V6M0</accession>
<evidence type="ECO:0000256" key="2">
    <source>
        <dbReference type="ARBA" id="ARBA00022553"/>
    </source>
</evidence>
<dbReference type="PANTHER" id="PTHR43439:SF2">
    <property type="entry name" value="ENZYME, PUTATIVE (JCVI)-RELATED"/>
    <property type="match status" value="1"/>
</dbReference>
<dbReference type="Pfam" id="PF00975">
    <property type="entry name" value="Thioesterase"/>
    <property type="match status" value="1"/>
</dbReference>
<dbReference type="InterPro" id="IPR036736">
    <property type="entry name" value="ACP-like_sf"/>
</dbReference>
<dbReference type="Pfam" id="PF23562">
    <property type="entry name" value="AMP-binding_C_3"/>
    <property type="match status" value="1"/>
</dbReference>
<protein>
    <recommendedName>
        <fullName evidence="7">Acetyl-CoA synthetase-like protein</fullName>
    </recommendedName>
</protein>
<dbReference type="Gene3D" id="3.40.50.1820">
    <property type="entry name" value="alpha/beta hydrolase"/>
    <property type="match status" value="1"/>
</dbReference>
<dbReference type="Gene3D" id="1.10.1200.10">
    <property type="entry name" value="ACP-like"/>
    <property type="match status" value="1"/>
</dbReference>
<evidence type="ECO:0000259" key="3">
    <source>
        <dbReference type="Pfam" id="PF00501"/>
    </source>
</evidence>
<dbReference type="InterPro" id="IPR051414">
    <property type="entry name" value="Adenylate-forming_Reductase"/>
</dbReference>
<dbReference type="InterPro" id="IPR001031">
    <property type="entry name" value="Thioesterase"/>
</dbReference>
<gene>
    <name evidence="5" type="ORF">GGX14DRAFT_654096</name>
</gene>
<feature type="domain" description="Thioesterase" evidence="4">
    <location>
        <begin position="703"/>
        <end position="796"/>
    </location>
</feature>
<keyword evidence="2" id="KW-0597">Phosphoprotein</keyword>
<keyword evidence="6" id="KW-1185">Reference proteome</keyword>
<dbReference type="InterPro" id="IPR029058">
    <property type="entry name" value="AB_hydrolase_fold"/>
</dbReference>
<sequence>MSFRTFHGLSSPTFKPPPLDGSLLFPDVFEYQFERSSNHPLFLYADADGRLETLLWSDAVRAFRRAAHISRERIRGANAGTAPPVVAILAVTVQVQRSQETPPNLNRTELAHHYGNLTIIAGLMLAGYIPFPISPRNSDAAVADLLQSTACRHSYVSSDSGMQKLAAAAKARIFAQGFGELEIWPLPRFQELFVASNIPDTRLIGASVKMEDVAIIMHSSGSTTFPKAIRLTHRILLEMGLIPYYGEVDFCGLTTSAHAAPVFHMLGLTHLPYAAFTGMSIAAFSPSQPPVPPSPDRVFDLAITTKASMLTCPPSFLETWAQNPIRVQLMKSFVSFIFGGGPLQRTPSCCVAALNVIAVVSSHIDPVLVPIDDDSDVFRVFLKTTHTPAILNAVIDGVPALDTKDLVQRHPEDHRFWKIYGRHDDQIIHSNGEKTNPVPIEKIILEDPAVKHVVLFGRGNFHVGAIVFPETPFDPTDTERSIEFRRKIWRVGFNAPQLATDHSFCRPAVEAANRIAPTHSRIFKEMILVASPDKPLQLTVKGTPRRGATLQAYAEEIRELYQDVDQSFQKHLPRPKQFNNTTSLDFVRQLVGDVMVELPRDDDDLFRHGCDSLQATWIRNSIIHAVTSSSGIDYQAIPNNFVYSHPTIRQLAQMLTKLSTVGTTENENGAIHAITGDETLRAHCRDLQRAWHAAEAQFGECRSRMRPLDSLEGLTVFWRDEIRRKQPHGPYRIAAFSASALMGVVLAKMLKVIGEAVEQLTFIDNGPALWLREDAEMQLREKTVAQLRDLTDRAVENMLRADPAIPPEALASNPNLRGFGSVGLGDKSVRISAMFMTVLYRFLNNFYPDAGEKSYGAFAGSFSAWLNSIDVACAVVVAEHGLVKFNMGGAWLDLGASYLGPLATAHVLDGVGHWGIFSDERLARNILGV</sequence>
<evidence type="ECO:0000259" key="4">
    <source>
        <dbReference type="Pfam" id="PF00975"/>
    </source>
</evidence>
<name>A0AAD6V6M0_9AGAR</name>
<dbReference type="InterPro" id="IPR000873">
    <property type="entry name" value="AMP-dep_synth/lig_dom"/>
</dbReference>
<dbReference type="SUPFAM" id="SSF56801">
    <property type="entry name" value="Acetyl-CoA synthetase-like"/>
    <property type="match status" value="1"/>
</dbReference>
<dbReference type="AlphaFoldDB" id="A0AAD6V6M0"/>
<dbReference type="Pfam" id="PF00501">
    <property type="entry name" value="AMP-binding"/>
    <property type="match status" value="1"/>
</dbReference>
<evidence type="ECO:0000256" key="1">
    <source>
        <dbReference type="ARBA" id="ARBA00022450"/>
    </source>
</evidence>
<dbReference type="Proteomes" id="UP001219525">
    <property type="component" value="Unassembled WGS sequence"/>
</dbReference>
<dbReference type="InterPro" id="IPR042099">
    <property type="entry name" value="ANL_N_sf"/>
</dbReference>
<feature type="domain" description="AMP-dependent synthetase/ligase" evidence="3">
    <location>
        <begin position="119"/>
        <end position="345"/>
    </location>
</feature>
<organism evidence="5 6">
    <name type="scientific">Mycena pura</name>
    <dbReference type="NCBI Taxonomy" id="153505"/>
    <lineage>
        <taxon>Eukaryota</taxon>
        <taxon>Fungi</taxon>
        <taxon>Dikarya</taxon>
        <taxon>Basidiomycota</taxon>
        <taxon>Agaricomycotina</taxon>
        <taxon>Agaricomycetes</taxon>
        <taxon>Agaricomycetidae</taxon>
        <taxon>Agaricales</taxon>
        <taxon>Marasmiineae</taxon>
        <taxon>Mycenaceae</taxon>
        <taxon>Mycena</taxon>
    </lineage>
</organism>
<dbReference type="PANTHER" id="PTHR43439">
    <property type="entry name" value="PHENYLACETATE-COENZYME A LIGASE"/>
    <property type="match status" value="1"/>
</dbReference>
<dbReference type="SUPFAM" id="SSF53474">
    <property type="entry name" value="alpha/beta-Hydrolases"/>
    <property type="match status" value="1"/>
</dbReference>
<reference evidence="5" key="1">
    <citation type="submission" date="2023-03" db="EMBL/GenBank/DDBJ databases">
        <title>Massive genome expansion in bonnet fungi (Mycena s.s.) driven by repeated elements and novel gene families across ecological guilds.</title>
        <authorList>
            <consortium name="Lawrence Berkeley National Laboratory"/>
            <person name="Harder C.B."/>
            <person name="Miyauchi S."/>
            <person name="Viragh M."/>
            <person name="Kuo A."/>
            <person name="Thoen E."/>
            <person name="Andreopoulos B."/>
            <person name="Lu D."/>
            <person name="Skrede I."/>
            <person name="Drula E."/>
            <person name="Henrissat B."/>
            <person name="Morin E."/>
            <person name="Kohler A."/>
            <person name="Barry K."/>
            <person name="LaButti K."/>
            <person name="Morin E."/>
            <person name="Salamov A."/>
            <person name="Lipzen A."/>
            <person name="Mereny Z."/>
            <person name="Hegedus B."/>
            <person name="Baldrian P."/>
            <person name="Stursova M."/>
            <person name="Weitz H."/>
            <person name="Taylor A."/>
            <person name="Grigoriev I.V."/>
            <person name="Nagy L.G."/>
            <person name="Martin F."/>
            <person name="Kauserud H."/>
        </authorList>
    </citation>
    <scope>NUCLEOTIDE SEQUENCE</scope>
    <source>
        <strain evidence="5">9144</strain>
    </source>
</reference>
<comment type="caution">
    <text evidence="5">The sequence shown here is derived from an EMBL/GenBank/DDBJ whole genome shotgun (WGS) entry which is preliminary data.</text>
</comment>
<proteinExistence type="predicted"/>
<evidence type="ECO:0000313" key="5">
    <source>
        <dbReference type="EMBL" id="KAJ7202281.1"/>
    </source>
</evidence>
<dbReference type="Gene3D" id="3.40.50.12780">
    <property type="entry name" value="N-terminal domain of ligase-like"/>
    <property type="match status" value="1"/>
</dbReference>
<dbReference type="EMBL" id="JARJCW010000055">
    <property type="protein sequence ID" value="KAJ7202281.1"/>
    <property type="molecule type" value="Genomic_DNA"/>
</dbReference>